<protein>
    <submittedName>
        <fullName evidence="1">(Mediterranean fruit fly) hypothetical protein</fullName>
    </submittedName>
</protein>
<dbReference type="Proteomes" id="UP000606786">
    <property type="component" value="Unassembled WGS sequence"/>
</dbReference>
<organism evidence="1 2">
    <name type="scientific">Ceratitis capitata</name>
    <name type="common">Mediterranean fruit fly</name>
    <name type="synonym">Tephritis capitata</name>
    <dbReference type="NCBI Taxonomy" id="7213"/>
    <lineage>
        <taxon>Eukaryota</taxon>
        <taxon>Metazoa</taxon>
        <taxon>Ecdysozoa</taxon>
        <taxon>Arthropoda</taxon>
        <taxon>Hexapoda</taxon>
        <taxon>Insecta</taxon>
        <taxon>Pterygota</taxon>
        <taxon>Neoptera</taxon>
        <taxon>Endopterygota</taxon>
        <taxon>Diptera</taxon>
        <taxon>Brachycera</taxon>
        <taxon>Muscomorpha</taxon>
        <taxon>Tephritoidea</taxon>
        <taxon>Tephritidae</taxon>
        <taxon>Ceratitis</taxon>
        <taxon>Ceratitis</taxon>
    </lineage>
</organism>
<dbReference type="OrthoDB" id="5917212at2759"/>
<keyword evidence="2" id="KW-1185">Reference proteome</keyword>
<comment type="caution">
    <text evidence="1">The sequence shown here is derived from an EMBL/GenBank/DDBJ whole genome shotgun (WGS) entry which is preliminary data.</text>
</comment>
<reference evidence="1" key="1">
    <citation type="submission" date="2020-11" db="EMBL/GenBank/DDBJ databases">
        <authorList>
            <person name="Whitehead M."/>
        </authorList>
    </citation>
    <scope>NUCLEOTIDE SEQUENCE</scope>
    <source>
        <strain evidence="1">EGII</strain>
    </source>
</reference>
<proteinExistence type="predicted"/>
<dbReference type="EMBL" id="CAJHJT010000001">
    <property type="protein sequence ID" value="CAD6993544.1"/>
    <property type="molecule type" value="Genomic_DNA"/>
</dbReference>
<evidence type="ECO:0000313" key="1">
    <source>
        <dbReference type="EMBL" id="CAD6993544.1"/>
    </source>
</evidence>
<gene>
    <name evidence="1" type="ORF">CCAP1982_LOCUS2356</name>
</gene>
<evidence type="ECO:0000313" key="2">
    <source>
        <dbReference type="Proteomes" id="UP000606786"/>
    </source>
</evidence>
<sequence length="130" mass="14716">MPAAHAPQFNSAAWQNANFYNNPLGLYHQQATMQMRSLTPQQQQLQLQQQIHIMQDFSTAPISNRPQNIMHNSNNSTAISNMQHSNTYSPLQQMHNRGRTTLAHSYRTHLPKASPVTATAHTTSMHDILT</sequence>
<name>A0A811U3F5_CERCA</name>
<dbReference type="AlphaFoldDB" id="A0A811U3F5"/>
<accession>A0A811U3F5</accession>